<dbReference type="OMA" id="MSAYHSY"/>
<organism evidence="9 10">
    <name type="scientific">Heterostelium pallidum (strain ATCC 26659 / Pp 5 / PN500)</name>
    <name type="common">Cellular slime mold</name>
    <name type="synonym">Polysphondylium pallidum</name>
    <dbReference type="NCBI Taxonomy" id="670386"/>
    <lineage>
        <taxon>Eukaryota</taxon>
        <taxon>Amoebozoa</taxon>
        <taxon>Evosea</taxon>
        <taxon>Eumycetozoa</taxon>
        <taxon>Dictyostelia</taxon>
        <taxon>Acytosteliales</taxon>
        <taxon>Acytosteliaceae</taxon>
        <taxon>Heterostelium</taxon>
    </lineage>
</organism>
<dbReference type="Pfam" id="PF01915">
    <property type="entry name" value="Glyco_hydro_3_C"/>
    <property type="match status" value="1"/>
</dbReference>
<dbReference type="FunFam" id="3.20.20.300:FF:000007">
    <property type="entry name" value="Lysosomal beta glucosidase"/>
    <property type="match status" value="1"/>
</dbReference>
<dbReference type="EMBL" id="ADBJ01000008">
    <property type="protein sequence ID" value="EFA84959.1"/>
    <property type="molecule type" value="Genomic_DNA"/>
</dbReference>
<dbReference type="InterPro" id="IPR017853">
    <property type="entry name" value="GH"/>
</dbReference>
<keyword evidence="10" id="KW-1185">Reference proteome</keyword>
<dbReference type="Gene3D" id="3.20.20.300">
    <property type="entry name" value="Glycoside hydrolase, family 3, N-terminal domain"/>
    <property type="match status" value="1"/>
</dbReference>
<gene>
    <name evidence="9" type="primary">gluA</name>
    <name evidence="9" type="ORF">PPL_01952</name>
</gene>
<comment type="similarity">
    <text evidence="2">Belongs to the glycosyl hydrolase 3 family.</text>
</comment>
<keyword evidence="4" id="KW-0732">Signal</keyword>
<evidence type="ECO:0000259" key="7">
    <source>
        <dbReference type="Pfam" id="PF00933"/>
    </source>
</evidence>
<evidence type="ECO:0000256" key="4">
    <source>
        <dbReference type="ARBA" id="ARBA00022729"/>
    </source>
</evidence>
<keyword evidence="5" id="KW-0378">Hydrolase</keyword>
<dbReference type="InterPro" id="IPR036962">
    <property type="entry name" value="Glyco_hydro_3_N_sf"/>
</dbReference>
<dbReference type="Pfam" id="PF00933">
    <property type="entry name" value="Glyco_hydro_3"/>
    <property type="match status" value="1"/>
</dbReference>
<evidence type="ECO:0000256" key="2">
    <source>
        <dbReference type="ARBA" id="ARBA00005336"/>
    </source>
</evidence>
<evidence type="ECO:0000259" key="8">
    <source>
        <dbReference type="Pfam" id="PF01915"/>
    </source>
</evidence>
<keyword evidence="6" id="KW-0326">Glycosidase</keyword>
<dbReference type="Proteomes" id="UP000001396">
    <property type="component" value="Unassembled WGS sequence"/>
</dbReference>
<feature type="domain" description="Glycoside hydrolase family 3 C-terminal" evidence="8">
    <location>
        <begin position="475"/>
        <end position="697"/>
    </location>
</feature>
<evidence type="ECO:0000256" key="5">
    <source>
        <dbReference type="ARBA" id="ARBA00022801"/>
    </source>
</evidence>
<dbReference type="GeneID" id="31357478"/>
<dbReference type="PANTHER" id="PTHR30620">
    <property type="entry name" value="PERIPLASMIC BETA-GLUCOSIDASE-RELATED"/>
    <property type="match status" value="1"/>
</dbReference>
<sequence length="748" mass="82347">MEFLFLPIDEQNQQRDSGNLVLCMSWVIVVGIESLQSEIREHHRMNHPELFKKSSQIKFDRQLPLKHQPNQSSIKYKIDRDRFVNNLLRKMSITEKIGQMTQLDIGTITKPNSASLNYTQLDYLTKTFNIGSFLNSPVSQGTVDNGTIYTLNTTTWMNLIKDIQTYSIKNSPNKIPMIYGLDSVHGANYIHKGTLFPHNTGLAATFNPALATKVGSVTAKDTTAVGIPWIFAPVLDLGINPLWSRIYETFGEDPHVAATMGSAVIRGLQGNQDPFNGHIESPYGVGSAKHFFGYSNPKSGKDRTPAWIPEIMMRRYFLPSFAAGVNEGIGTVMVNSGEINGRPMHATRKYLTDLLQDELEFEGVIVTDWEDIIKLCYFHHIASNPYEAISIALDAGIDMSMVPSDTSFPTYLREMVLAGIVPEHRLDRSVRKILNLKYSLGLFKNPFPDPNNPYLKTVGSAEDRALAASIVEESIVLLQNHNNTLPLSKTIGSILVTGPSANNLTNLNGGWSIHWQGALNDSEFPFGTTILKGFKQTLNNTQVKVEYKVGAMFGSSNEPLLKEAADASSTADATIVVIGELPEAETPGDINDLTMDPSNTALLEAILDNAKGPVILVIVESRPRVIDPKLVARCSAVLMAFLPGSEGGKPIADIVFGNVNPSGRMPLTYPAYTGDIGVTYFHKFSESLATSPLFEFGQVDLEPGNSTFVKFRLALADFSYISEDLMVTIDSGLFQIAIGTIQMNLILE</sequence>
<dbReference type="EC" id="3.2.1.21" evidence="3"/>
<dbReference type="GO" id="GO:0009251">
    <property type="term" value="P:glucan catabolic process"/>
    <property type="evidence" value="ECO:0007669"/>
    <property type="project" value="TreeGrafter"/>
</dbReference>
<comment type="caution">
    <text evidence="9">The sequence shown here is derived from an EMBL/GenBank/DDBJ whole genome shotgun (WGS) entry which is preliminary data.</text>
</comment>
<evidence type="ECO:0000256" key="6">
    <source>
        <dbReference type="ARBA" id="ARBA00023295"/>
    </source>
</evidence>
<dbReference type="SUPFAM" id="SSF51445">
    <property type="entry name" value="(Trans)glycosidases"/>
    <property type="match status" value="1"/>
</dbReference>
<name>D3B0Y5_HETP5</name>
<dbReference type="RefSeq" id="XP_020437069.1">
    <property type="nucleotide sequence ID" value="XM_020572952.1"/>
</dbReference>
<dbReference type="InterPro" id="IPR001764">
    <property type="entry name" value="Glyco_hydro_3_N"/>
</dbReference>
<evidence type="ECO:0000313" key="10">
    <source>
        <dbReference type="Proteomes" id="UP000001396"/>
    </source>
</evidence>
<evidence type="ECO:0000256" key="3">
    <source>
        <dbReference type="ARBA" id="ARBA00012744"/>
    </source>
</evidence>
<dbReference type="InterPro" id="IPR051915">
    <property type="entry name" value="Cellulose_Degrad_GH3"/>
</dbReference>
<dbReference type="STRING" id="670386.D3B0Y5"/>
<protein>
    <recommendedName>
        <fullName evidence="3">beta-glucosidase</fullName>
        <ecNumber evidence="3">3.2.1.21</ecNumber>
    </recommendedName>
</protein>
<evidence type="ECO:0000313" key="9">
    <source>
        <dbReference type="EMBL" id="EFA84959.1"/>
    </source>
</evidence>
<dbReference type="InParanoid" id="D3B0Y5"/>
<dbReference type="PANTHER" id="PTHR30620:SF16">
    <property type="entry name" value="LYSOSOMAL BETA GLUCOSIDASE"/>
    <property type="match status" value="1"/>
</dbReference>
<dbReference type="InterPro" id="IPR036881">
    <property type="entry name" value="Glyco_hydro_3_C_sf"/>
</dbReference>
<evidence type="ECO:0000256" key="1">
    <source>
        <dbReference type="ARBA" id="ARBA00000448"/>
    </source>
</evidence>
<dbReference type="SUPFAM" id="SSF52279">
    <property type="entry name" value="Beta-D-glucan exohydrolase, C-terminal domain"/>
    <property type="match status" value="1"/>
</dbReference>
<dbReference type="AlphaFoldDB" id="D3B0Y5"/>
<reference evidence="9 10" key="1">
    <citation type="journal article" date="2011" name="Genome Res.">
        <title>Phylogeny-wide analysis of social amoeba genomes highlights ancient origins for complex intercellular communication.</title>
        <authorList>
            <person name="Heidel A.J."/>
            <person name="Lawal H.M."/>
            <person name="Felder M."/>
            <person name="Schilde C."/>
            <person name="Helps N.R."/>
            <person name="Tunggal B."/>
            <person name="Rivero F."/>
            <person name="John U."/>
            <person name="Schleicher M."/>
            <person name="Eichinger L."/>
            <person name="Platzer M."/>
            <person name="Noegel A.A."/>
            <person name="Schaap P."/>
            <person name="Gloeckner G."/>
        </authorList>
    </citation>
    <scope>NUCLEOTIDE SEQUENCE [LARGE SCALE GENOMIC DNA]</scope>
    <source>
        <strain evidence="10">ATCC 26659 / Pp 5 / PN500</strain>
    </source>
</reference>
<dbReference type="Gene3D" id="3.40.50.1700">
    <property type="entry name" value="Glycoside hydrolase family 3 C-terminal domain"/>
    <property type="match status" value="1"/>
</dbReference>
<proteinExistence type="inferred from homology"/>
<accession>D3B0Y5</accession>
<feature type="domain" description="Glycoside hydrolase family 3 N-terminal" evidence="7">
    <location>
        <begin position="93"/>
        <end position="436"/>
    </location>
</feature>
<dbReference type="InterPro" id="IPR002772">
    <property type="entry name" value="Glyco_hydro_3_C"/>
</dbReference>
<dbReference type="PRINTS" id="PR00133">
    <property type="entry name" value="GLHYDRLASE3"/>
</dbReference>
<comment type="catalytic activity">
    <reaction evidence="1">
        <text>Hydrolysis of terminal, non-reducing beta-D-glucosyl residues with release of beta-D-glucose.</text>
        <dbReference type="EC" id="3.2.1.21"/>
    </reaction>
</comment>
<dbReference type="GO" id="GO:0008422">
    <property type="term" value="F:beta-glucosidase activity"/>
    <property type="evidence" value="ECO:0007669"/>
    <property type="project" value="UniProtKB-EC"/>
</dbReference>